<dbReference type="Gene3D" id="3.40.50.1970">
    <property type="match status" value="1"/>
</dbReference>
<dbReference type="AlphaFoldDB" id="A0A8T2KDY4"/>
<keyword evidence="6" id="KW-0067">ATP-binding</keyword>
<dbReference type="SUPFAM" id="SSF56104">
    <property type="entry name" value="SAICAR synthase-like"/>
    <property type="match status" value="1"/>
</dbReference>
<dbReference type="FunFam" id="3.40.50.1970:FF:000006">
    <property type="entry name" value="Probable multifunctional protein ADE2"/>
    <property type="match status" value="1"/>
</dbReference>
<keyword evidence="5" id="KW-0658">Purine biosynthesis</keyword>
<dbReference type="SMART" id="SM01001">
    <property type="entry name" value="AIRC"/>
    <property type="match status" value="1"/>
</dbReference>
<evidence type="ECO:0000256" key="4">
    <source>
        <dbReference type="ARBA" id="ARBA00022741"/>
    </source>
</evidence>
<dbReference type="PANTHER" id="PTHR43599:SF11">
    <property type="entry name" value="BIFUNCTIONAL PHOSPHORIBOSYLAMINOIMIDAZOLE CARBOXYLASE_PHOSPHORIBOSYLAMINOIMIDAZOLE SUCCINOCARBOXAMIDE SYNTHETASE"/>
    <property type="match status" value="1"/>
</dbReference>
<gene>
    <name evidence="9" type="ORF">GDO86_000409</name>
</gene>
<evidence type="ECO:0000256" key="7">
    <source>
        <dbReference type="ARBA" id="ARBA00023239"/>
    </source>
</evidence>
<keyword evidence="10" id="KW-1185">Reference proteome</keyword>
<dbReference type="InterPro" id="IPR033626">
    <property type="entry name" value="PurE_classII"/>
</dbReference>
<dbReference type="InterPro" id="IPR028923">
    <property type="entry name" value="SAICAR_synt/ADE2_N"/>
</dbReference>
<dbReference type="Gene3D" id="3.30.470.20">
    <property type="entry name" value="ATP-grasp fold, B domain"/>
    <property type="match status" value="1"/>
</dbReference>
<sequence length="285" mass="31333">MTSGSFLGRNVDNIKGHRFSPPQVEMFKVDDCNKLSKEHFIGLKLRCAGLVIGKLEIDIMIRSTVAIFEILEKNWLAQDCTLVYIKIKFGVDVTKKEIILVDIIDCDSPGLLLLENKNQLKGSLQSRVVVLMESTSDLTHCEEIKKSCTNFGMSCELRVTSAHTGPEETLDILSEYEGDCIPTVFIAVAGESNGLGAILAGNTAYPVVNCPPLNAHWGAKDIWSSLRVPSGLGCSTVLSPEAAAQFAARIFGINDHMMWSKLRSCALNSWIALKQADANLREFRL</sequence>
<evidence type="ECO:0000256" key="1">
    <source>
        <dbReference type="ARBA" id="ARBA00004672"/>
    </source>
</evidence>
<dbReference type="InterPro" id="IPR000031">
    <property type="entry name" value="PurE_dom"/>
</dbReference>
<dbReference type="GO" id="GO:0005524">
    <property type="term" value="F:ATP binding"/>
    <property type="evidence" value="ECO:0007669"/>
    <property type="project" value="UniProtKB-KW"/>
</dbReference>
<organism evidence="9 10">
    <name type="scientific">Hymenochirus boettgeri</name>
    <name type="common">Congo dwarf clawed frog</name>
    <dbReference type="NCBI Taxonomy" id="247094"/>
    <lineage>
        <taxon>Eukaryota</taxon>
        <taxon>Metazoa</taxon>
        <taxon>Chordata</taxon>
        <taxon>Craniata</taxon>
        <taxon>Vertebrata</taxon>
        <taxon>Euteleostomi</taxon>
        <taxon>Amphibia</taxon>
        <taxon>Batrachia</taxon>
        <taxon>Anura</taxon>
        <taxon>Pipoidea</taxon>
        <taxon>Pipidae</taxon>
        <taxon>Pipinae</taxon>
        <taxon>Hymenochirus</taxon>
    </lineage>
</organism>
<keyword evidence="7" id="KW-0456">Lyase</keyword>
<accession>A0A8T2KDY4</accession>
<dbReference type="Pfam" id="PF01259">
    <property type="entry name" value="SAICAR_synt"/>
    <property type="match status" value="1"/>
</dbReference>
<dbReference type="GO" id="GO:0006189">
    <property type="term" value="P:'de novo' IMP biosynthetic process"/>
    <property type="evidence" value="ECO:0007669"/>
    <property type="project" value="InterPro"/>
</dbReference>
<evidence type="ECO:0000313" key="10">
    <source>
        <dbReference type="Proteomes" id="UP000812440"/>
    </source>
</evidence>
<dbReference type="InterPro" id="IPR050089">
    <property type="entry name" value="SAICAR_synthetase"/>
</dbReference>
<evidence type="ECO:0000256" key="3">
    <source>
        <dbReference type="ARBA" id="ARBA00022598"/>
    </source>
</evidence>
<dbReference type="Proteomes" id="UP000812440">
    <property type="component" value="Chromosome 1"/>
</dbReference>
<comment type="pathway">
    <text evidence="1">Purine metabolism; IMP biosynthesis via de novo pathway; 5-amino-1-(5-phospho-D-ribosyl)imidazole-4-carboxamide from 5-amino-1-(5-phospho-D-ribosyl)imidazole-4-carboxylate: step 1/2.</text>
</comment>
<comment type="caution">
    <text evidence="9">The sequence shown here is derived from an EMBL/GenBank/DDBJ whole genome shotgun (WGS) entry which is preliminary data.</text>
</comment>
<dbReference type="HAMAP" id="MF_02045">
    <property type="entry name" value="PurE_classII"/>
    <property type="match status" value="1"/>
</dbReference>
<evidence type="ECO:0000256" key="5">
    <source>
        <dbReference type="ARBA" id="ARBA00022755"/>
    </source>
</evidence>
<protein>
    <recommendedName>
        <fullName evidence="8">PurE domain-containing protein</fullName>
    </recommendedName>
</protein>
<comment type="pathway">
    <text evidence="2">Purine metabolism; IMP biosynthesis via de novo pathway; 5-amino-1-(5-phospho-D-ribosyl)imidazole-4-carboxylate from 5-amino-1-(5-phospho-D-ribosyl)imidazole (carboxylase route): step 1/1.</text>
</comment>
<dbReference type="GO" id="GO:0005829">
    <property type="term" value="C:cytosol"/>
    <property type="evidence" value="ECO:0007669"/>
    <property type="project" value="TreeGrafter"/>
</dbReference>
<feature type="domain" description="PurE" evidence="8">
    <location>
        <begin position="126"/>
        <end position="273"/>
    </location>
</feature>
<dbReference type="OrthoDB" id="9991235at2759"/>
<keyword evidence="4" id="KW-0547">Nucleotide-binding</keyword>
<dbReference type="Pfam" id="PF00731">
    <property type="entry name" value="AIRC"/>
    <property type="match status" value="1"/>
</dbReference>
<reference evidence="9" key="1">
    <citation type="thesis" date="2020" institute="ProQuest LLC" country="789 East Eisenhower Parkway, Ann Arbor, MI, USA">
        <title>Comparative Genomics and Chromosome Evolution.</title>
        <authorList>
            <person name="Mudd A.B."/>
        </authorList>
    </citation>
    <scope>NUCLEOTIDE SEQUENCE</scope>
    <source>
        <strain evidence="9">Female2</strain>
        <tissue evidence="9">Blood</tissue>
    </source>
</reference>
<dbReference type="PANTHER" id="PTHR43599">
    <property type="entry name" value="MULTIFUNCTIONAL PROTEIN ADE2"/>
    <property type="match status" value="1"/>
</dbReference>
<keyword evidence="3" id="KW-0436">Ligase</keyword>
<dbReference type="GO" id="GO:0004639">
    <property type="term" value="F:phosphoribosylaminoimidazolesuccinocarboxamide synthase activity"/>
    <property type="evidence" value="ECO:0007669"/>
    <property type="project" value="TreeGrafter"/>
</dbReference>
<evidence type="ECO:0000313" key="9">
    <source>
        <dbReference type="EMBL" id="KAG8453770.1"/>
    </source>
</evidence>
<evidence type="ECO:0000256" key="6">
    <source>
        <dbReference type="ARBA" id="ARBA00022840"/>
    </source>
</evidence>
<dbReference type="EMBL" id="JAACNH010000001">
    <property type="protein sequence ID" value="KAG8453770.1"/>
    <property type="molecule type" value="Genomic_DNA"/>
</dbReference>
<dbReference type="SUPFAM" id="SSF52255">
    <property type="entry name" value="N5-CAIR mutase (phosphoribosylaminoimidazole carboxylase, PurE)"/>
    <property type="match status" value="1"/>
</dbReference>
<name>A0A8T2KDY4_9PIPI</name>
<evidence type="ECO:0000256" key="2">
    <source>
        <dbReference type="ARBA" id="ARBA00004747"/>
    </source>
</evidence>
<dbReference type="GO" id="GO:0016829">
    <property type="term" value="F:lyase activity"/>
    <property type="evidence" value="ECO:0007669"/>
    <property type="project" value="UniProtKB-KW"/>
</dbReference>
<proteinExistence type="inferred from homology"/>
<evidence type="ECO:0000259" key="8">
    <source>
        <dbReference type="SMART" id="SM01001"/>
    </source>
</evidence>